<dbReference type="EMBL" id="CAJJDN010000104">
    <property type="protein sequence ID" value="CAD8113881.1"/>
    <property type="molecule type" value="Genomic_DNA"/>
</dbReference>
<dbReference type="GO" id="GO:0007017">
    <property type="term" value="P:microtubule-based process"/>
    <property type="evidence" value="ECO:0007669"/>
    <property type="project" value="InterPro"/>
</dbReference>
<dbReference type="GO" id="GO:0005525">
    <property type="term" value="F:GTP binding"/>
    <property type="evidence" value="ECO:0007669"/>
    <property type="project" value="UniProtKB-KW"/>
</dbReference>
<dbReference type="InterPro" id="IPR000217">
    <property type="entry name" value="Tubulin"/>
</dbReference>
<dbReference type="PANTHER" id="PTHR11588">
    <property type="entry name" value="TUBULIN"/>
    <property type="match status" value="1"/>
</dbReference>
<evidence type="ECO:0000256" key="1">
    <source>
        <dbReference type="ARBA" id="ARBA00009636"/>
    </source>
</evidence>
<dbReference type="SMART" id="SM00864">
    <property type="entry name" value="Tubulin"/>
    <property type="match status" value="1"/>
</dbReference>
<keyword evidence="3" id="KW-0547">Nucleotide-binding</keyword>
<evidence type="ECO:0000313" key="8">
    <source>
        <dbReference type="Proteomes" id="UP000692954"/>
    </source>
</evidence>
<feature type="domain" description="Tubulin/FtsZ GTPase" evidence="6">
    <location>
        <begin position="46"/>
        <end position="239"/>
    </location>
</feature>
<accession>A0A8S1QFR8</accession>
<dbReference type="Proteomes" id="UP000692954">
    <property type="component" value="Unassembled WGS sequence"/>
</dbReference>
<evidence type="ECO:0000256" key="3">
    <source>
        <dbReference type="ARBA" id="ARBA00022741"/>
    </source>
</evidence>
<dbReference type="OrthoDB" id="302281at2759"/>
<evidence type="ECO:0000256" key="4">
    <source>
        <dbReference type="ARBA" id="ARBA00023134"/>
    </source>
</evidence>
<evidence type="ECO:0000259" key="6">
    <source>
        <dbReference type="SMART" id="SM00864"/>
    </source>
</evidence>
<proteinExistence type="inferred from homology"/>
<feature type="coiled-coil region" evidence="5">
    <location>
        <begin position="391"/>
        <end position="418"/>
    </location>
</feature>
<keyword evidence="4" id="KW-0342">GTP-binding</keyword>
<gene>
    <name evidence="7" type="ORF">PSON_ATCC_30995.1.T1040137</name>
</gene>
<evidence type="ECO:0000256" key="2">
    <source>
        <dbReference type="ARBA" id="ARBA00022701"/>
    </source>
</evidence>
<keyword evidence="2" id="KW-0493">Microtubule</keyword>
<keyword evidence="8" id="KW-1185">Reference proteome</keyword>
<protein>
    <recommendedName>
        <fullName evidence="6">Tubulin/FtsZ GTPase domain-containing protein</fullName>
    </recommendedName>
</protein>
<dbReference type="AlphaFoldDB" id="A0A8S1QFR8"/>
<organism evidence="7 8">
    <name type="scientific">Paramecium sonneborni</name>
    <dbReference type="NCBI Taxonomy" id="65129"/>
    <lineage>
        <taxon>Eukaryota</taxon>
        <taxon>Sar</taxon>
        <taxon>Alveolata</taxon>
        <taxon>Ciliophora</taxon>
        <taxon>Intramacronucleata</taxon>
        <taxon>Oligohymenophorea</taxon>
        <taxon>Peniculida</taxon>
        <taxon>Parameciidae</taxon>
        <taxon>Paramecium</taxon>
    </lineage>
</organism>
<keyword evidence="5" id="KW-0175">Coiled coil</keyword>
<name>A0A8S1QFR8_9CILI</name>
<evidence type="ECO:0000256" key="5">
    <source>
        <dbReference type="SAM" id="Coils"/>
    </source>
</evidence>
<dbReference type="InterPro" id="IPR003008">
    <property type="entry name" value="Tubulin_FtsZ_GTPase"/>
</dbReference>
<comment type="caution">
    <text evidence="7">The sequence shown here is derived from an EMBL/GenBank/DDBJ whole genome shotgun (WGS) entry which is preliminary data.</text>
</comment>
<sequence>MQEIIIIGIGQCGINLGLEFIKQLNYDHCLNNVQEISDYNRYKKKINVFYNENSKQQYIPRCLFLDLEPSSIDKLYQQKDVIIDPNCCFSMNCGSSNNFAIGKYTDGAELMDKCKHVLNKYFERSDNLQGIMMFFSTGGGSGSGIASNLIYYFREKDLTKIVHCNPVFPQGISHNSLEIYNTILIMHSMIETVDIVTLYDNVALQNMCNRNFLPSNYENYNKIIAESLIQTTASYRFPGFINGGMKKLSLNLIPFPRLHFLQSKYMIVNQMDWNMNDILKDQYKLCSSEDNLSNEYLSYQIQMRGNCFGMPESPTLLIKKENLYQFIGIDNHQRVHTNVQHRDHENIVGFLGNSIGFHKYIKKYLDDFSHMFRRKAFVYIYEYTGMDEMEFIEAESNLQDLSSEYRQYSQSYDDYDEEAEF</sequence>
<evidence type="ECO:0000313" key="7">
    <source>
        <dbReference type="EMBL" id="CAD8113881.1"/>
    </source>
</evidence>
<dbReference type="Pfam" id="PF00091">
    <property type="entry name" value="Tubulin"/>
    <property type="match status" value="1"/>
</dbReference>
<comment type="similarity">
    <text evidence="1">Belongs to the tubulin family.</text>
</comment>
<reference evidence="7" key="1">
    <citation type="submission" date="2021-01" db="EMBL/GenBank/DDBJ databases">
        <authorList>
            <consortium name="Genoscope - CEA"/>
            <person name="William W."/>
        </authorList>
    </citation>
    <scope>NUCLEOTIDE SEQUENCE</scope>
</reference>
<dbReference type="GO" id="GO:0005874">
    <property type="term" value="C:microtubule"/>
    <property type="evidence" value="ECO:0007669"/>
    <property type="project" value="UniProtKB-KW"/>
</dbReference>